<dbReference type="SMART" id="SM00331">
    <property type="entry name" value="PP2C_SIG"/>
    <property type="match status" value="1"/>
</dbReference>
<dbReference type="InterPro" id="IPR000014">
    <property type="entry name" value="PAS"/>
</dbReference>
<dbReference type="InterPro" id="IPR036457">
    <property type="entry name" value="PPM-type-like_dom_sf"/>
</dbReference>
<dbReference type="InterPro" id="IPR001932">
    <property type="entry name" value="PPM-type_phosphatase-like_dom"/>
</dbReference>
<dbReference type="InterPro" id="IPR035965">
    <property type="entry name" value="PAS-like_dom_sf"/>
</dbReference>
<dbReference type="PANTHER" id="PTHR43156">
    <property type="entry name" value="STAGE II SPORULATION PROTEIN E-RELATED"/>
    <property type="match status" value="1"/>
</dbReference>
<name>A0AB33K9M7_9ACTN</name>
<dbReference type="CDD" id="cd00130">
    <property type="entry name" value="PAS"/>
    <property type="match status" value="1"/>
</dbReference>
<evidence type="ECO:0000313" key="3">
    <source>
        <dbReference type="EMBL" id="BFP49470.1"/>
    </source>
</evidence>
<accession>A0AB33K9M7</accession>
<keyword evidence="1" id="KW-0378">Hydrolase</keyword>
<feature type="domain" description="PPM-type phosphatase" evidence="2">
    <location>
        <begin position="316"/>
        <end position="528"/>
    </location>
</feature>
<protein>
    <recommendedName>
        <fullName evidence="2">PPM-type phosphatase domain-containing protein</fullName>
    </recommendedName>
</protein>
<dbReference type="GO" id="GO:0016791">
    <property type="term" value="F:phosphatase activity"/>
    <property type="evidence" value="ECO:0007669"/>
    <property type="project" value="TreeGrafter"/>
</dbReference>
<sequence>MSLGLFQAIARLLPNPVLLCTAEGRILAANPAATRFVTHLRAGADLFHLAAEDSALLRLHMDHWLRSGDPLPGSLTVRDSDGHLVRFRCHGARATWWDGRQPAVQLHMTRLDHTDQFVVLSQQVTALNREIAFRRATEAERERLLAAEKSGRLRLQHLYQLTAALASAATLAEVAHAVQETAPAALNATSVDLQLHSRRLIPSLEPADTLFALAGDTWTDLDERVPGPPGGATEGAEAAGPDVTAVRAALEADSVNLGSLLVRHGPGEGLEAEHLRAVAQQVAQAVRRAGLYEHEHRVAERLQLSLLPRLPAIPGFDLAGCYAAGTDQVKVGGDWYDVHPLDDDQIGLTIGDVAGHGLAEAAVMAQISAALRGIAMRCGQHPAEVLRELNEFVGRYHPERMATACYLVFNRRTHLLRYARAGHPPPLLISADGTSRYLDQALAPPVGPMEGARYFDAAVNVQRGDTVLLYTDGLIERRGENLDIGLGRLRALAHTAVGLTATELCDLFLNHQPGAEFPDDRALLAVSFPTPEVSAARPVAGHRTTLTPARTLSLQPP</sequence>
<evidence type="ECO:0000256" key="1">
    <source>
        <dbReference type="ARBA" id="ARBA00022801"/>
    </source>
</evidence>
<reference evidence="3" key="1">
    <citation type="submission" date="2024-07" db="EMBL/GenBank/DDBJ databases">
        <title>Complete genome sequences of cellulolytic bacteria, Kitasatospora sp. CMC57 and Streptomyces sp. CMC78, isolated from Japanese agricultural soil.</title>
        <authorList>
            <person name="Hashimoto T."/>
            <person name="Ito M."/>
            <person name="Iwamoto M."/>
            <person name="Fukahori D."/>
            <person name="Shoda T."/>
            <person name="Sakoda M."/>
            <person name="Morohoshi T."/>
            <person name="Mitsuboshi M."/>
            <person name="Nishizawa T."/>
        </authorList>
    </citation>
    <scope>NUCLEOTIDE SEQUENCE</scope>
    <source>
        <strain evidence="3">CMC57</strain>
    </source>
</reference>
<dbReference type="PANTHER" id="PTHR43156:SF2">
    <property type="entry name" value="STAGE II SPORULATION PROTEIN E"/>
    <property type="match status" value="1"/>
</dbReference>
<dbReference type="RefSeq" id="WP_407991568.1">
    <property type="nucleotide sequence ID" value="NZ_AP035881.2"/>
</dbReference>
<dbReference type="Pfam" id="PF07228">
    <property type="entry name" value="SpoIIE"/>
    <property type="match status" value="1"/>
</dbReference>
<organism evidence="3">
    <name type="scientific">Kitasatospora sp. CMC57</name>
    <dbReference type="NCBI Taxonomy" id="3231513"/>
    <lineage>
        <taxon>Bacteria</taxon>
        <taxon>Bacillati</taxon>
        <taxon>Actinomycetota</taxon>
        <taxon>Actinomycetes</taxon>
        <taxon>Kitasatosporales</taxon>
        <taxon>Streptomycetaceae</taxon>
        <taxon>Kitasatospora</taxon>
    </lineage>
</organism>
<dbReference type="EMBL" id="AP035881">
    <property type="protein sequence ID" value="BFP49470.1"/>
    <property type="molecule type" value="Genomic_DNA"/>
</dbReference>
<gene>
    <name evidence="3" type="ORF">KCMC57_58380</name>
</gene>
<evidence type="ECO:0000259" key="2">
    <source>
        <dbReference type="SMART" id="SM00331"/>
    </source>
</evidence>
<dbReference type="Gene3D" id="3.60.40.10">
    <property type="entry name" value="PPM-type phosphatase domain"/>
    <property type="match status" value="1"/>
</dbReference>
<dbReference type="SUPFAM" id="SSF81606">
    <property type="entry name" value="PP2C-like"/>
    <property type="match status" value="1"/>
</dbReference>
<dbReference type="AlphaFoldDB" id="A0AB33K9M7"/>
<proteinExistence type="predicted"/>
<dbReference type="InterPro" id="IPR052016">
    <property type="entry name" value="Bact_Sigma-Reg"/>
</dbReference>
<dbReference type="SUPFAM" id="SSF55785">
    <property type="entry name" value="PYP-like sensor domain (PAS domain)"/>
    <property type="match status" value="1"/>
</dbReference>